<name>A0A8S5UGH4_9CAUD</name>
<dbReference type="EMBL" id="BK016086">
    <property type="protein sequence ID" value="DAF93498.1"/>
    <property type="molecule type" value="Genomic_DNA"/>
</dbReference>
<dbReference type="PROSITE" id="PS51257">
    <property type="entry name" value="PROKAR_LIPOPROTEIN"/>
    <property type="match status" value="1"/>
</dbReference>
<proteinExistence type="predicted"/>
<sequence>MKDTTFCFGALGVACLMLAGWAMFGKGSEVVASTTHNENPMRAETFEVDRGDGRKQSITRFFDVETGFVCYTANWSANTDLMGRCTEVDGTDNRERIRKRYKKD</sequence>
<organism evidence="1">
    <name type="scientific">Myoviridae sp. ctshb19</name>
    <dbReference type="NCBI Taxonomy" id="2825194"/>
    <lineage>
        <taxon>Viruses</taxon>
        <taxon>Duplodnaviria</taxon>
        <taxon>Heunggongvirae</taxon>
        <taxon>Uroviricota</taxon>
        <taxon>Caudoviricetes</taxon>
    </lineage>
</organism>
<reference evidence="1" key="1">
    <citation type="journal article" date="2021" name="Proc. Natl. Acad. Sci. U.S.A.">
        <title>A Catalog of Tens of Thousands of Viruses from Human Metagenomes Reveals Hidden Associations with Chronic Diseases.</title>
        <authorList>
            <person name="Tisza M.J."/>
            <person name="Buck C.B."/>
        </authorList>
    </citation>
    <scope>NUCLEOTIDE SEQUENCE</scope>
    <source>
        <strain evidence="1">Ctshb19</strain>
    </source>
</reference>
<accession>A0A8S5UGH4</accession>
<protein>
    <submittedName>
        <fullName evidence="1">Uncharacterized protein</fullName>
    </submittedName>
</protein>
<evidence type="ECO:0000313" key="1">
    <source>
        <dbReference type="EMBL" id="DAF93498.1"/>
    </source>
</evidence>